<evidence type="ECO:0000256" key="3">
    <source>
        <dbReference type="ARBA" id="ARBA00023163"/>
    </source>
</evidence>
<keyword evidence="1" id="KW-0805">Transcription regulation</keyword>
<sequence>MGSTRDRILDAAWALASESGVAGLTLAEVGRAAGVSRQAVYLNFKNRAGLLMAMALRADEASGFVARIAATRELPARERFAAVLEAWLAHIPTILPVARALEAATITGDEGAVVYQERMEQWRRVVSSAVRALASAGALRADWTPEEAADWVWAHTHPSVDHHLRLERGWSRERVASRVIDGLGRELLRPRAASHPFDAADSDVEVSADTEACGTPPASTKGAPRVSTSQRSSSRSPCE</sequence>
<keyword evidence="3" id="KW-0804">Transcription</keyword>
<dbReference type="Gene3D" id="1.10.357.10">
    <property type="entry name" value="Tetracycline Repressor, domain 2"/>
    <property type="match status" value="1"/>
</dbReference>
<dbReference type="SUPFAM" id="SSF46689">
    <property type="entry name" value="Homeodomain-like"/>
    <property type="match status" value="1"/>
</dbReference>
<dbReference type="PROSITE" id="PS50977">
    <property type="entry name" value="HTH_TETR_2"/>
    <property type="match status" value="1"/>
</dbReference>
<keyword evidence="8" id="KW-1185">Reference proteome</keyword>
<evidence type="ECO:0000256" key="1">
    <source>
        <dbReference type="ARBA" id="ARBA00023015"/>
    </source>
</evidence>
<name>A0ABT5STA8_9PSEU</name>
<dbReference type="EMBL" id="JAQZAO010000004">
    <property type="protein sequence ID" value="MDD7965735.1"/>
    <property type="molecule type" value="Genomic_DNA"/>
</dbReference>
<comment type="caution">
    <text evidence="7">The sequence shown here is derived from an EMBL/GenBank/DDBJ whole genome shotgun (WGS) entry which is preliminary data.</text>
</comment>
<reference evidence="7 8" key="1">
    <citation type="submission" date="2023-02" db="EMBL/GenBank/DDBJ databases">
        <title>Genome sequencing required for Actinomycetospora new species description.</title>
        <authorList>
            <person name="Saimee Y."/>
            <person name="Duangmal K."/>
        </authorList>
    </citation>
    <scope>NUCLEOTIDE SEQUENCE [LARGE SCALE GENOMIC DNA]</scope>
    <source>
        <strain evidence="7 8">DW7H6</strain>
    </source>
</reference>
<dbReference type="PANTHER" id="PTHR30055:SF234">
    <property type="entry name" value="HTH-TYPE TRANSCRIPTIONAL REGULATOR BETI"/>
    <property type="match status" value="1"/>
</dbReference>
<dbReference type="PANTHER" id="PTHR30055">
    <property type="entry name" value="HTH-TYPE TRANSCRIPTIONAL REGULATOR RUTR"/>
    <property type="match status" value="1"/>
</dbReference>
<dbReference type="InterPro" id="IPR009057">
    <property type="entry name" value="Homeodomain-like_sf"/>
</dbReference>
<dbReference type="InterPro" id="IPR036271">
    <property type="entry name" value="Tet_transcr_reg_TetR-rel_C_sf"/>
</dbReference>
<gene>
    <name evidence="7" type="ORF">PGB27_10305</name>
</gene>
<dbReference type="SUPFAM" id="SSF48498">
    <property type="entry name" value="Tetracyclin repressor-like, C-terminal domain"/>
    <property type="match status" value="1"/>
</dbReference>
<dbReference type="InterPro" id="IPR001647">
    <property type="entry name" value="HTH_TetR"/>
</dbReference>
<proteinExistence type="predicted"/>
<feature type="DNA-binding region" description="H-T-H motif" evidence="4">
    <location>
        <begin position="25"/>
        <end position="44"/>
    </location>
</feature>
<keyword evidence="2 4" id="KW-0238">DNA-binding</keyword>
<feature type="domain" description="HTH tetR-type" evidence="6">
    <location>
        <begin position="2"/>
        <end position="62"/>
    </location>
</feature>
<dbReference type="RefSeq" id="WP_274200275.1">
    <property type="nucleotide sequence ID" value="NZ_JAQZAO010000004.1"/>
</dbReference>
<evidence type="ECO:0000313" key="7">
    <source>
        <dbReference type="EMBL" id="MDD7965735.1"/>
    </source>
</evidence>
<evidence type="ECO:0000256" key="2">
    <source>
        <dbReference type="ARBA" id="ARBA00023125"/>
    </source>
</evidence>
<accession>A0ABT5STA8</accession>
<dbReference type="Proteomes" id="UP001300763">
    <property type="component" value="Unassembled WGS sequence"/>
</dbReference>
<feature type="compositionally biased region" description="Low complexity" evidence="5">
    <location>
        <begin position="225"/>
        <end position="239"/>
    </location>
</feature>
<dbReference type="InterPro" id="IPR050109">
    <property type="entry name" value="HTH-type_TetR-like_transc_reg"/>
</dbReference>
<evidence type="ECO:0000313" key="8">
    <source>
        <dbReference type="Proteomes" id="UP001300763"/>
    </source>
</evidence>
<dbReference type="Pfam" id="PF00440">
    <property type="entry name" value="TetR_N"/>
    <property type="match status" value="1"/>
</dbReference>
<evidence type="ECO:0000259" key="6">
    <source>
        <dbReference type="PROSITE" id="PS50977"/>
    </source>
</evidence>
<organism evidence="7 8">
    <name type="scientific">Actinomycetospora lemnae</name>
    <dbReference type="NCBI Taxonomy" id="3019891"/>
    <lineage>
        <taxon>Bacteria</taxon>
        <taxon>Bacillati</taxon>
        <taxon>Actinomycetota</taxon>
        <taxon>Actinomycetes</taxon>
        <taxon>Pseudonocardiales</taxon>
        <taxon>Pseudonocardiaceae</taxon>
        <taxon>Actinomycetospora</taxon>
    </lineage>
</organism>
<evidence type="ECO:0000256" key="4">
    <source>
        <dbReference type="PROSITE-ProRule" id="PRU00335"/>
    </source>
</evidence>
<dbReference type="PRINTS" id="PR00455">
    <property type="entry name" value="HTHTETR"/>
</dbReference>
<evidence type="ECO:0000256" key="5">
    <source>
        <dbReference type="SAM" id="MobiDB-lite"/>
    </source>
</evidence>
<feature type="region of interest" description="Disordered" evidence="5">
    <location>
        <begin position="196"/>
        <end position="239"/>
    </location>
</feature>
<protein>
    <submittedName>
        <fullName evidence="7">TetR family transcriptional regulator</fullName>
    </submittedName>
</protein>